<feature type="compositionally biased region" description="Polar residues" evidence="1">
    <location>
        <begin position="115"/>
        <end position="133"/>
    </location>
</feature>
<feature type="compositionally biased region" description="Polar residues" evidence="1">
    <location>
        <begin position="179"/>
        <end position="195"/>
    </location>
</feature>
<feature type="compositionally biased region" description="Polar residues" evidence="1">
    <location>
        <begin position="664"/>
        <end position="677"/>
    </location>
</feature>
<feature type="compositionally biased region" description="Low complexity" evidence="1">
    <location>
        <begin position="47"/>
        <end position="60"/>
    </location>
</feature>
<proteinExistence type="predicted"/>
<gene>
    <name evidence="2" type="primary">Cnig_chr_X.g22616</name>
    <name evidence="2" type="ORF">B9Z55_022616</name>
</gene>
<evidence type="ECO:0000256" key="1">
    <source>
        <dbReference type="SAM" id="MobiDB-lite"/>
    </source>
</evidence>
<dbReference type="AlphaFoldDB" id="A0A2G5SL71"/>
<keyword evidence="3" id="KW-1185">Reference proteome</keyword>
<feature type="compositionally biased region" description="Polar residues" evidence="1">
    <location>
        <begin position="312"/>
        <end position="321"/>
    </location>
</feature>
<dbReference type="Proteomes" id="UP000230233">
    <property type="component" value="Chromosome X"/>
</dbReference>
<feature type="region of interest" description="Disordered" evidence="1">
    <location>
        <begin position="1"/>
        <end position="205"/>
    </location>
</feature>
<sequence length="775" mass="81107">MMRDKPGYIKPKYVEEEIEDEDDLKSDDDENLGEDLSVTTKSPTPSPLGSPAGLSSSYLSQEPNEFPMPKTPVKDGLPIADGTLLSAESPEHDPMVPKRRRIESPSSTEAASSANTQKGQSAGCSSPNGSSVPNKFAKPTLVKLQLPPIPAGSFKGGPIVPKRPRIESPSSTVPSSSTNAQIAQSQPAGFSSPNRSPVPAGSSKTNGNAYPVLSALLNKTSFPAKCAKPTRNPMTSVPPTPELIAFAARWSETHAKISRISLLMGSGFRAGHEFAARFAEIQSHLAQASLLMRGSLPDDLKPPIPAAGLSNPAGSHQRQFQSTIAGSIQSSVPAGSPEKNKDQISFGPRIPVSAISCSAGSHQGQSQLATTDTSMESSVPSGQKQADGLLTAVGSSNDNGKSFPASLSNPNKLLLFTCPPKYSFCKDFKQSIEEIEADRRMARLVPKGSKKPNGDSVAPNLDGLLEELSQLDPVAIESSVRATPELVNDHVNAVESPISVDSLSPTASFDQNELPMTVRSPTRTEASFLTESFEEATAASPIQSSVPNESEHVNGLAIVVESPNTVGNGSAPASSDQNGLSIGSPRQTETSSPAASLEDGSDKSNGNPVALEPLTPATNMSVSAGSRERPAQQDTSGSAEPHKLPLTVKTAIPAGVPNAENSEKAGSTEPNKLPTTAGSKFHPFQAFWEGLQSVDWKEVHSCLSGILSLTVDFPNGPVPLSSLLPDQFTSIVDGQPSPGSAAGPTAETSSATVPEPKPEENGSESKTEKMEDEKN</sequence>
<reference evidence="3" key="1">
    <citation type="submission" date="2017-10" db="EMBL/GenBank/DDBJ databases">
        <title>Rapid genome shrinkage in a self-fertile nematode reveals novel sperm competition proteins.</title>
        <authorList>
            <person name="Yin D."/>
            <person name="Schwarz E.M."/>
            <person name="Thomas C.G."/>
            <person name="Felde R.L."/>
            <person name="Korf I.F."/>
            <person name="Cutter A.D."/>
            <person name="Schartner C.M."/>
            <person name="Ralston E.J."/>
            <person name="Meyer B.J."/>
            <person name="Haag E.S."/>
        </authorList>
    </citation>
    <scope>NUCLEOTIDE SEQUENCE [LARGE SCALE GENOMIC DNA]</scope>
    <source>
        <strain evidence="3">JU1422</strain>
    </source>
</reference>
<feature type="region of interest" description="Disordered" evidence="1">
    <location>
        <begin position="729"/>
        <end position="775"/>
    </location>
</feature>
<organism evidence="2 3">
    <name type="scientific">Caenorhabditis nigoni</name>
    <dbReference type="NCBI Taxonomy" id="1611254"/>
    <lineage>
        <taxon>Eukaryota</taxon>
        <taxon>Metazoa</taxon>
        <taxon>Ecdysozoa</taxon>
        <taxon>Nematoda</taxon>
        <taxon>Chromadorea</taxon>
        <taxon>Rhabditida</taxon>
        <taxon>Rhabditina</taxon>
        <taxon>Rhabditomorpha</taxon>
        <taxon>Rhabditoidea</taxon>
        <taxon>Rhabditidae</taxon>
        <taxon>Peloderinae</taxon>
        <taxon>Caenorhabditis</taxon>
    </lineage>
</organism>
<feature type="compositionally biased region" description="Basic and acidic residues" evidence="1">
    <location>
        <begin position="1"/>
        <end position="15"/>
    </location>
</feature>
<dbReference type="OrthoDB" id="10453211at2759"/>
<protein>
    <submittedName>
        <fullName evidence="2">Uncharacterized protein</fullName>
    </submittedName>
</protein>
<feature type="compositionally biased region" description="Low complexity" evidence="1">
    <location>
        <begin position="104"/>
        <end position="114"/>
    </location>
</feature>
<evidence type="ECO:0000313" key="3">
    <source>
        <dbReference type="Proteomes" id="UP000230233"/>
    </source>
</evidence>
<dbReference type="STRING" id="1611254.A0A2G5SL71"/>
<feature type="compositionally biased region" description="Low complexity" evidence="1">
    <location>
        <begin position="168"/>
        <end position="178"/>
    </location>
</feature>
<feature type="region of interest" description="Disordered" evidence="1">
    <location>
        <begin position="302"/>
        <end position="321"/>
    </location>
</feature>
<name>A0A2G5SL71_9PELO</name>
<evidence type="ECO:0000313" key="2">
    <source>
        <dbReference type="EMBL" id="PIC15767.1"/>
    </source>
</evidence>
<dbReference type="EMBL" id="PDUG01000006">
    <property type="protein sequence ID" value="PIC15767.1"/>
    <property type="molecule type" value="Genomic_DNA"/>
</dbReference>
<comment type="caution">
    <text evidence="2">The sequence shown here is derived from an EMBL/GenBank/DDBJ whole genome shotgun (WGS) entry which is preliminary data.</text>
</comment>
<feature type="compositionally biased region" description="Basic and acidic residues" evidence="1">
    <location>
        <begin position="756"/>
        <end position="775"/>
    </location>
</feature>
<accession>A0A2G5SL71</accession>
<feature type="region of interest" description="Disordered" evidence="1">
    <location>
        <begin position="356"/>
        <end position="384"/>
    </location>
</feature>
<feature type="compositionally biased region" description="Acidic residues" evidence="1">
    <location>
        <begin position="16"/>
        <end position="33"/>
    </location>
</feature>
<feature type="compositionally biased region" description="Polar residues" evidence="1">
    <location>
        <begin position="564"/>
        <end position="594"/>
    </location>
</feature>
<feature type="region of interest" description="Disordered" evidence="1">
    <location>
        <begin position="564"/>
        <end position="677"/>
    </location>
</feature>